<evidence type="ECO:0000259" key="4">
    <source>
        <dbReference type="PROSITE" id="PS01124"/>
    </source>
</evidence>
<dbReference type="InterPro" id="IPR009057">
    <property type="entry name" value="Homeodomain-like_sf"/>
</dbReference>
<proteinExistence type="predicted"/>
<dbReference type="Gene3D" id="1.10.10.60">
    <property type="entry name" value="Homeodomain-like"/>
    <property type="match status" value="1"/>
</dbReference>
<dbReference type="InterPro" id="IPR020449">
    <property type="entry name" value="Tscrpt_reg_AraC-type_HTH"/>
</dbReference>
<dbReference type="SMART" id="SM00342">
    <property type="entry name" value="HTH_ARAC"/>
    <property type="match status" value="1"/>
</dbReference>
<dbReference type="PRINTS" id="PR00032">
    <property type="entry name" value="HTHARAC"/>
</dbReference>
<keyword evidence="3" id="KW-0804">Transcription</keyword>
<gene>
    <name evidence="5" type="ORF">EI167_13625</name>
</gene>
<evidence type="ECO:0000256" key="1">
    <source>
        <dbReference type="ARBA" id="ARBA00023015"/>
    </source>
</evidence>
<accession>A0ABR9FNQ7</accession>
<dbReference type="PROSITE" id="PS00041">
    <property type="entry name" value="HTH_ARAC_FAMILY_1"/>
    <property type="match status" value="1"/>
</dbReference>
<reference evidence="5 6" key="1">
    <citation type="submission" date="2020-07" db="EMBL/GenBank/DDBJ databases">
        <title>Halophilic bacteria isolated from french cheeses.</title>
        <authorList>
            <person name="Kothe C.I."/>
            <person name="Farah-Kraiem B."/>
            <person name="Renault P."/>
            <person name="Dridi B."/>
        </authorList>
    </citation>
    <scope>NUCLEOTIDE SEQUENCE [LARGE SCALE GENOMIC DNA]</scope>
    <source>
        <strain evidence="5 6">FME14</strain>
    </source>
</reference>
<dbReference type="PANTHER" id="PTHR47893:SF1">
    <property type="entry name" value="REGULATORY PROTEIN PCHR"/>
    <property type="match status" value="1"/>
</dbReference>
<evidence type="ECO:0000256" key="3">
    <source>
        <dbReference type="ARBA" id="ARBA00023163"/>
    </source>
</evidence>
<organism evidence="5 6">
    <name type="scientific">Pseudoalteromonas prydzensis</name>
    <dbReference type="NCBI Taxonomy" id="182141"/>
    <lineage>
        <taxon>Bacteria</taxon>
        <taxon>Pseudomonadati</taxon>
        <taxon>Pseudomonadota</taxon>
        <taxon>Gammaproteobacteria</taxon>
        <taxon>Alteromonadales</taxon>
        <taxon>Pseudoalteromonadaceae</taxon>
        <taxon>Pseudoalteromonas</taxon>
    </lineage>
</organism>
<evidence type="ECO:0000256" key="2">
    <source>
        <dbReference type="ARBA" id="ARBA00023125"/>
    </source>
</evidence>
<comment type="caution">
    <text evidence="5">The sequence shown here is derived from an EMBL/GenBank/DDBJ whole genome shotgun (WGS) entry which is preliminary data.</text>
</comment>
<dbReference type="InterPro" id="IPR018060">
    <property type="entry name" value="HTH_AraC"/>
</dbReference>
<dbReference type="EMBL" id="RRZA01000042">
    <property type="protein sequence ID" value="MBE0458465.1"/>
    <property type="molecule type" value="Genomic_DNA"/>
</dbReference>
<keyword evidence="2" id="KW-0238">DNA-binding</keyword>
<evidence type="ECO:0000313" key="6">
    <source>
        <dbReference type="Proteomes" id="UP000707245"/>
    </source>
</evidence>
<keyword evidence="6" id="KW-1185">Reference proteome</keyword>
<dbReference type="SUPFAM" id="SSF46689">
    <property type="entry name" value="Homeodomain-like"/>
    <property type="match status" value="1"/>
</dbReference>
<protein>
    <submittedName>
        <fullName evidence="5">Helix-turn-helix transcriptional regulator</fullName>
    </submittedName>
</protein>
<name>A0ABR9FNQ7_9GAMM</name>
<dbReference type="InterPro" id="IPR053142">
    <property type="entry name" value="PchR_regulatory_protein"/>
</dbReference>
<dbReference type="PROSITE" id="PS01124">
    <property type="entry name" value="HTH_ARAC_FAMILY_2"/>
    <property type="match status" value="1"/>
</dbReference>
<dbReference type="PANTHER" id="PTHR47893">
    <property type="entry name" value="REGULATORY PROTEIN PCHR"/>
    <property type="match status" value="1"/>
</dbReference>
<dbReference type="Pfam" id="PF12833">
    <property type="entry name" value="HTH_18"/>
    <property type="match status" value="1"/>
</dbReference>
<evidence type="ECO:0000313" key="5">
    <source>
        <dbReference type="EMBL" id="MBE0458465.1"/>
    </source>
</evidence>
<dbReference type="RefSeq" id="WP_192542150.1">
    <property type="nucleotide sequence ID" value="NZ_JBQQIQ010000001.1"/>
</dbReference>
<dbReference type="Proteomes" id="UP000707245">
    <property type="component" value="Unassembled WGS sequence"/>
</dbReference>
<keyword evidence="1" id="KW-0805">Transcription regulation</keyword>
<sequence>MTFCSDIEINIVNEQQQIESTVGHNFVQLMPGLSVSLSTAQDMGAADTKHVFPGDDQYIHLNSVLAGKFEATVSNKLLQCKCGDFNIGFSSGESFCAYHSNDFSNLEIMIKPEVLAELAGEELSGIDLGKNMSFFVKQSGPCRKVSACANRIYKLIKEQESKPLLLHSATLDYLYWHLTALKSVDISNQIPLREKKQLMAARDFLLADLSSPPTISDVAKAVGLNQCKLKKGFKALFNNTVYGCFQEERMHKAMNLLKDNNVTETAISLGYSNVSHFSVAFRKQFDVLPKEARLNLAPTIVGNLI</sequence>
<dbReference type="InterPro" id="IPR018062">
    <property type="entry name" value="HTH_AraC-typ_CS"/>
</dbReference>
<feature type="domain" description="HTH araC/xylS-type" evidence="4">
    <location>
        <begin position="199"/>
        <end position="295"/>
    </location>
</feature>